<sequence>MRLPNAYIVQTANPQESFLVYGELNSRGFAAKGYRLEVPNLDNAGNALKNDLFMRLSGWLASQSLDKRIQIRYTRDADYRDILERYKEDTEQYAADLWSRKIRSENYDDFMRRIAERRLYREYVSVYFSRELRQFIGSDFIPEQEQDRRQFEREVTTAFEADRTELQQFLNQPVTPLDHIGLYKEYYRAVNKSAFDLDIDYEADFEADLAGIYRCGYAKTSSEPGAVSFHSDGYFHNIFTLHDFPKSDLTPFAGNRLLGNDIQNLTIAVNIEPLDTEKVIEQKQKHWRRVRADLLEEESEVAASAGLDELTEHIYRLGKGEDSPFRIEYVIHTWNKDAAELQSDSMILRQAATSMLTSLDSYELGLQSMHNFLKTLPGYSWYKRHDAALDCMHRPLAAMLPFSCSFVGKGAEGNILFGGDHCNLMTFSFFDGDTPQHTLCLGQTGSGKSVNFVSILSQAYYQFAKVVIIEEGGSYYNLTRIRGNEAQYIVIDPNANQTLNYFDTGGLPLTPGQFEFVTAFLTAMCGESSDLEVIQDRTALISPFVAAVYTDAYVEWRNRNREGLERAARMALSVEKLIPSMPIDRNTALDAWIELRDALAAPAESPDEARRKLQELYNSWTIRELNDYIIEDSEMLRNISYAYMAKSDMPYHSQLVEALRETSLLHLDRSDLNRVAARLAVYSVESGKGSLFDGETTVDLGRRWVHIELGKIAQSGAVLRNLVGIVINNLVMNQIINMPRGSAKLYLFEELARLLATVPGAAEIVKQSYAQLRKYKCVAVTITQSAAQMTQSGVGQIVMTQSKQFLFLRNTDAAELRLITNYVPLSEDAQQNIRNFPTPEHLPPGRKFSSFLLVAQRAGWPLCGTGRNYASSAILATAATSGRLHSRLERLMKELQAQNAGLPFAELLLRAMEIATVDNTLFAILDRIEKLGNEQIKSLVTDARIEFNNLIRKGTLV</sequence>
<gene>
    <name evidence="1" type="ORF">FYJ85_18775</name>
</gene>
<dbReference type="Gene3D" id="3.40.50.300">
    <property type="entry name" value="P-loop containing nucleotide triphosphate hydrolases"/>
    <property type="match status" value="2"/>
</dbReference>
<dbReference type="PANTHER" id="PTHR30121:SF6">
    <property type="entry name" value="SLR6007 PROTEIN"/>
    <property type="match status" value="1"/>
</dbReference>
<keyword evidence="2" id="KW-1185">Reference proteome</keyword>
<evidence type="ECO:0000313" key="1">
    <source>
        <dbReference type="EMBL" id="MST99082.1"/>
    </source>
</evidence>
<evidence type="ECO:0000313" key="2">
    <source>
        <dbReference type="Proteomes" id="UP000435649"/>
    </source>
</evidence>
<dbReference type="InterPro" id="IPR051162">
    <property type="entry name" value="T4SS_component"/>
</dbReference>
<reference evidence="1 2" key="1">
    <citation type="submission" date="2019-08" db="EMBL/GenBank/DDBJ databases">
        <title>In-depth cultivation of the pig gut microbiome towards novel bacterial diversity and tailored functional studies.</title>
        <authorList>
            <person name="Wylensek D."/>
            <person name="Hitch T.C.A."/>
            <person name="Clavel T."/>
        </authorList>
    </citation>
    <scope>NUCLEOTIDE SEQUENCE [LARGE SCALE GENOMIC DNA]</scope>
    <source>
        <strain evidence="1 2">BBE-744-WT-12</strain>
    </source>
</reference>
<dbReference type="RefSeq" id="WP_154420211.1">
    <property type="nucleotide sequence ID" value="NZ_VUNS01000029.1"/>
</dbReference>
<accession>A0A844G8A9</accession>
<organism evidence="1 2">
    <name type="scientific">Victivallis lenta</name>
    <dbReference type="NCBI Taxonomy" id="2606640"/>
    <lineage>
        <taxon>Bacteria</taxon>
        <taxon>Pseudomonadati</taxon>
        <taxon>Lentisphaerota</taxon>
        <taxon>Lentisphaeria</taxon>
        <taxon>Victivallales</taxon>
        <taxon>Victivallaceae</taxon>
        <taxon>Victivallis</taxon>
    </lineage>
</organism>
<name>A0A844G8A9_9BACT</name>
<dbReference type="SUPFAM" id="SSF52540">
    <property type="entry name" value="P-loop containing nucleoside triphosphate hydrolases"/>
    <property type="match status" value="1"/>
</dbReference>
<proteinExistence type="predicted"/>
<dbReference type="Gene3D" id="1.10.8.730">
    <property type="match status" value="2"/>
</dbReference>
<comment type="caution">
    <text evidence="1">The sequence shown here is derived from an EMBL/GenBank/DDBJ whole genome shotgun (WGS) entry which is preliminary data.</text>
</comment>
<dbReference type="PANTHER" id="PTHR30121">
    <property type="entry name" value="UNCHARACTERIZED PROTEIN YJGR-RELATED"/>
    <property type="match status" value="1"/>
</dbReference>
<dbReference type="AlphaFoldDB" id="A0A844G8A9"/>
<evidence type="ECO:0008006" key="3">
    <source>
        <dbReference type="Google" id="ProtNLM"/>
    </source>
</evidence>
<protein>
    <recommendedName>
        <fullName evidence="3">TraG P-loop domain-containing protein</fullName>
    </recommendedName>
</protein>
<dbReference type="InterPro" id="IPR027417">
    <property type="entry name" value="P-loop_NTPase"/>
</dbReference>
<dbReference type="Proteomes" id="UP000435649">
    <property type="component" value="Unassembled WGS sequence"/>
</dbReference>
<dbReference type="EMBL" id="VUNS01000029">
    <property type="protein sequence ID" value="MST99082.1"/>
    <property type="molecule type" value="Genomic_DNA"/>
</dbReference>